<organism evidence="1 2">
    <name type="scientific">Knoellia remsis</name>
    <dbReference type="NCBI Taxonomy" id="407159"/>
    <lineage>
        <taxon>Bacteria</taxon>
        <taxon>Bacillati</taxon>
        <taxon>Actinomycetota</taxon>
        <taxon>Actinomycetes</taxon>
        <taxon>Micrococcales</taxon>
        <taxon>Intrasporangiaceae</taxon>
        <taxon>Knoellia</taxon>
    </lineage>
</organism>
<keyword evidence="2" id="KW-1185">Reference proteome</keyword>
<proteinExistence type="predicted"/>
<protein>
    <submittedName>
        <fullName evidence="1">Uncharacterized protein</fullName>
    </submittedName>
</protein>
<evidence type="ECO:0000313" key="2">
    <source>
        <dbReference type="Proteomes" id="UP000237822"/>
    </source>
</evidence>
<comment type="caution">
    <text evidence="1">The sequence shown here is derived from an EMBL/GenBank/DDBJ whole genome shotgun (WGS) entry which is preliminary data.</text>
</comment>
<gene>
    <name evidence="1" type="ORF">BCF74_11730</name>
</gene>
<dbReference type="Proteomes" id="UP000237822">
    <property type="component" value="Unassembled WGS sequence"/>
</dbReference>
<accession>A0A2T0UGE9</accession>
<reference evidence="1 2" key="1">
    <citation type="submission" date="2018-03" db="EMBL/GenBank/DDBJ databases">
        <title>Genomic Encyclopedia of Archaeal and Bacterial Type Strains, Phase II (KMG-II): from individual species to whole genera.</title>
        <authorList>
            <person name="Goeker M."/>
        </authorList>
    </citation>
    <scope>NUCLEOTIDE SEQUENCE [LARGE SCALE GENOMIC DNA]</scope>
    <source>
        <strain evidence="1 2">ATCC BAA-1496</strain>
    </source>
</reference>
<sequence length="56" mass="6584">MIPRTQTFHTAVRIADRIRSFARPGTSGWNNIPDMDRARTGHELMVALQWEQHRPR</sequence>
<name>A0A2T0UGE9_9MICO</name>
<dbReference type="EMBL" id="PVTI01000017">
    <property type="protein sequence ID" value="PRY57025.1"/>
    <property type="molecule type" value="Genomic_DNA"/>
</dbReference>
<dbReference type="AlphaFoldDB" id="A0A2T0UGE9"/>
<evidence type="ECO:0000313" key="1">
    <source>
        <dbReference type="EMBL" id="PRY57025.1"/>
    </source>
</evidence>
<dbReference type="RefSeq" id="WP_170070218.1">
    <property type="nucleotide sequence ID" value="NZ_PVTI01000017.1"/>
</dbReference>